<feature type="domain" description="Methylguanine DNA methyltransferase ribonuclease-like" evidence="11">
    <location>
        <begin position="29"/>
        <end position="106"/>
    </location>
</feature>
<dbReference type="InterPro" id="IPR001497">
    <property type="entry name" value="MethylDNA_cys_MeTrfase_AS"/>
</dbReference>
<evidence type="ECO:0000256" key="7">
    <source>
        <dbReference type="ARBA" id="ARBA00023204"/>
    </source>
</evidence>
<keyword evidence="5 9" id="KW-0808">Transferase</keyword>
<evidence type="ECO:0000256" key="9">
    <source>
        <dbReference type="HAMAP-Rule" id="MF_00772"/>
    </source>
</evidence>
<protein>
    <recommendedName>
        <fullName evidence="9">Methylated-DNA--protein-cysteine methyltransferase</fullName>
        <ecNumber evidence="9">2.1.1.63</ecNumber>
    </recommendedName>
    <alternativeName>
        <fullName evidence="9">6-O-methylguanine-DNA methyltransferase</fullName>
        <shortName evidence="9">MGMT</shortName>
    </alternativeName>
    <alternativeName>
        <fullName evidence="9">O-6-methylguanine-DNA-alkyltransferase</fullName>
    </alternativeName>
</protein>
<sequence length="196" mass="21785">MASVGYLVRKGHSTMQPIRKHQRIETDSLFYASMDSPIGILGIASTHKGVCNIRTAQKSERQFVGYLEDVYIARPVADSRRLKPVLDQLEGYFKGEVTEFDCDLDISCGTPFQRKVWRQLMTIPFGETRSYGWLAEKLDNPNASRAVGNANGKNPVPVIIPCHRVIHADGGMGGYTGGLHIKEFLLDLETHTHAAV</sequence>
<evidence type="ECO:0000313" key="12">
    <source>
        <dbReference type="EMBL" id="CCQ91667.1"/>
    </source>
</evidence>
<keyword evidence="13" id="KW-1185">Reference proteome</keyword>
<dbReference type="HOGENOM" id="CLU_000445_52_2_0"/>
<dbReference type="Gene3D" id="1.10.10.10">
    <property type="entry name" value="Winged helix-like DNA-binding domain superfamily/Winged helix DNA-binding domain"/>
    <property type="match status" value="1"/>
</dbReference>
<keyword evidence="7 9" id="KW-0234">DNA repair</keyword>
<dbReference type="AlphaFoldDB" id="M1Z1U0"/>
<dbReference type="SUPFAM" id="SSF53155">
    <property type="entry name" value="Methylated DNA-protein cysteine methyltransferase domain"/>
    <property type="match status" value="1"/>
</dbReference>
<dbReference type="InterPro" id="IPR036217">
    <property type="entry name" value="MethylDNA_cys_MeTrfase_DNAb"/>
</dbReference>
<feature type="domain" description="Methylated-DNA-[protein]-cysteine S-methyltransferase DNA binding" evidence="10">
    <location>
        <begin position="111"/>
        <end position="190"/>
    </location>
</feature>
<feature type="active site" description="Nucleophile; methyl group acceptor" evidence="9">
    <location>
        <position position="162"/>
    </location>
</feature>
<dbReference type="Gene3D" id="3.30.160.70">
    <property type="entry name" value="Methylated DNA-protein cysteine methyltransferase domain"/>
    <property type="match status" value="1"/>
</dbReference>
<comment type="function">
    <text evidence="9">Involved in the cellular defense against the biological effects of O6-methylguanine (O6-MeG) and O4-methylthymine (O4-MeT) in DNA. Repairs the methylated nucleobase in DNA by stoichiometrically transferring the methyl group to a cysteine residue in the enzyme. This is a suicide reaction: the enzyme is irreversibly inactivated.</text>
</comment>
<evidence type="ECO:0000256" key="1">
    <source>
        <dbReference type="ARBA" id="ARBA00001286"/>
    </source>
</evidence>
<evidence type="ECO:0000256" key="3">
    <source>
        <dbReference type="ARBA" id="ARBA00022490"/>
    </source>
</evidence>
<name>M1Z1U0_NITG3</name>
<dbReference type="InterPro" id="IPR036631">
    <property type="entry name" value="MGMT_N_sf"/>
</dbReference>
<keyword evidence="4 9" id="KW-0489">Methyltransferase</keyword>
<dbReference type="HAMAP" id="MF_00772">
    <property type="entry name" value="OGT"/>
    <property type="match status" value="1"/>
</dbReference>
<comment type="similarity">
    <text evidence="2 9">Belongs to the MGMT family.</text>
</comment>
<dbReference type="Pfam" id="PF02870">
    <property type="entry name" value="Methyltransf_1N"/>
    <property type="match status" value="1"/>
</dbReference>
<keyword evidence="3 9" id="KW-0963">Cytoplasm</keyword>
<dbReference type="PROSITE" id="PS00374">
    <property type="entry name" value="MGMT"/>
    <property type="match status" value="1"/>
</dbReference>
<dbReference type="Pfam" id="PF01035">
    <property type="entry name" value="DNA_binding_1"/>
    <property type="match status" value="1"/>
</dbReference>
<dbReference type="InterPro" id="IPR036388">
    <property type="entry name" value="WH-like_DNA-bd_sf"/>
</dbReference>
<comment type="subcellular location">
    <subcellularLocation>
        <location evidence="9">Cytoplasm</location>
    </subcellularLocation>
</comment>
<dbReference type="InParanoid" id="M1Z1U0"/>
<dbReference type="STRING" id="1266370.NITGR_750025"/>
<accession>M1Z1U0</accession>
<dbReference type="NCBIfam" id="TIGR00589">
    <property type="entry name" value="ogt"/>
    <property type="match status" value="1"/>
</dbReference>
<comment type="catalytic activity">
    <reaction evidence="8 9">
        <text>a 6-O-methyl-2'-deoxyguanosine in DNA + L-cysteinyl-[protein] = S-methyl-L-cysteinyl-[protein] + a 2'-deoxyguanosine in DNA</text>
        <dbReference type="Rhea" id="RHEA:24000"/>
        <dbReference type="Rhea" id="RHEA-COMP:10131"/>
        <dbReference type="Rhea" id="RHEA-COMP:10132"/>
        <dbReference type="Rhea" id="RHEA-COMP:11367"/>
        <dbReference type="Rhea" id="RHEA-COMP:11368"/>
        <dbReference type="ChEBI" id="CHEBI:29950"/>
        <dbReference type="ChEBI" id="CHEBI:82612"/>
        <dbReference type="ChEBI" id="CHEBI:85445"/>
        <dbReference type="ChEBI" id="CHEBI:85448"/>
        <dbReference type="EC" id="2.1.1.63"/>
    </reaction>
</comment>
<dbReference type="InterPro" id="IPR023546">
    <property type="entry name" value="MGMT"/>
</dbReference>
<evidence type="ECO:0000256" key="6">
    <source>
        <dbReference type="ARBA" id="ARBA00022763"/>
    </source>
</evidence>
<proteinExistence type="inferred from homology"/>
<evidence type="ECO:0000259" key="11">
    <source>
        <dbReference type="Pfam" id="PF02870"/>
    </source>
</evidence>
<reference evidence="12 13" key="1">
    <citation type="journal article" date="2013" name="Front. Microbiol.">
        <title>The genome of Nitrospina gracilis illuminates the metabolism and evolution of the major marine nitrite oxidizer.</title>
        <authorList>
            <person name="Luecker S."/>
            <person name="Nowka B."/>
            <person name="Rattei T."/>
            <person name="Spieck E."/>
            <person name="and Daims H."/>
        </authorList>
    </citation>
    <scope>NUCLEOTIDE SEQUENCE [LARGE SCALE GENOMIC DNA]</scope>
    <source>
        <strain evidence="12 13">3/211</strain>
    </source>
</reference>
<comment type="catalytic activity">
    <reaction evidence="1 9">
        <text>a 4-O-methyl-thymidine in DNA + L-cysteinyl-[protein] = a thymidine in DNA + S-methyl-L-cysteinyl-[protein]</text>
        <dbReference type="Rhea" id="RHEA:53428"/>
        <dbReference type="Rhea" id="RHEA-COMP:10131"/>
        <dbReference type="Rhea" id="RHEA-COMP:10132"/>
        <dbReference type="Rhea" id="RHEA-COMP:13555"/>
        <dbReference type="Rhea" id="RHEA-COMP:13556"/>
        <dbReference type="ChEBI" id="CHEBI:29950"/>
        <dbReference type="ChEBI" id="CHEBI:82612"/>
        <dbReference type="ChEBI" id="CHEBI:137386"/>
        <dbReference type="ChEBI" id="CHEBI:137387"/>
        <dbReference type="EC" id="2.1.1.63"/>
    </reaction>
</comment>
<gene>
    <name evidence="12" type="primary">ogt</name>
    <name evidence="12" type="ORF">NITGR_750025</name>
</gene>
<dbReference type="PANTHER" id="PTHR10815:SF5">
    <property type="entry name" value="METHYLATED-DNA--PROTEIN-CYSTEINE METHYLTRANSFERASE"/>
    <property type="match status" value="1"/>
</dbReference>
<dbReference type="FunCoup" id="M1Z1U0">
    <property type="interactions" value="88"/>
</dbReference>
<comment type="miscellaneous">
    <text evidence="9">This enzyme catalyzes only one turnover and therefore is not strictly catalytic. According to one definition, an enzyme is a biocatalyst that acts repeatedly and over many reaction cycles.</text>
</comment>
<dbReference type="GO" id="GO:0003908">
    <property type="term" value="F:methylated-DNA-[protein]-cysteine S-methyltransferase activity"/>
    <property type="evidence" value="ECO:0007669"/>
    <property type="project" value="UniProtKB-UniRule"/>
</dbReference>
<dbReference type="EMBL" id="CAQJ01000083">
    <property type="protein sequence ID" value="CCQ91667.1"/>
    <property type="molecule type" value="Genomic_DNA"/>
</dbReference>
<evidence type="ECO:0000259" key="10">
    <source>
        <dbReference type="Pfam" id="PF01035"/>
    </source>
</evidence>
<evidence type="ECO:0000313" key="13">
    <source>
        <dbReference type="Proteomes" id="UP000011704"/>
    </source>
</evidence>
<dbReference type="FunFam" id="1.10.10.10:FF:000214">
    <property type="entry name" value="Methylated-DNA--protein-cysteine methyltransferase"/>
    <property type="match status" value="1"/>
</dbReference>
<evidence type="ECO:0000256" key="5">
    <source>
        <dbReference type="ARBA" id="ARBA00022679"/>
    </source>
</evidence>
<keyword evidence="6 9" id="KW-0227">DNA damage</keyword>
<dbReference type="GO" id="GO:0005737">
    <property type="term" value="C:cytoplasm"/>
    <property type="evidence" value="ECO:0007669"/>
    <property type="project" value="UniProtKB-SubCell"/>
</dbReference>
<dbReference type="GO" id="GO:0032259">
    <property type="term" value="P:methylation"/>
    <property type="evidence" value="ECO:0007669"/>
    <property type="project" value="UniProtKB-KW"/>
</dbReference>
<dbReference type="SUPFAM" id="SSF46767">
    <property type="entry name" value="Methylated DNA-protein cysteine methyltransferase, C-terminal domain"/>
    <property type="match status" value="1"/>
</dbReference>
<evidence type="ECO:0000256" key="4">
    <source>
        <dbReference type="ARBA" id="ARBA00022603"/>
    </source>
</evidence>
<dbReference type="CDD" id="cd06445">
    <property type="entry name" value="ATase"/>
    <property type="match status" value="1"/>
</dbReference>
<dbReference type="Proteomes" id="UP000011704">
    <property type="component" value="Unassembled WGS sequence"/>
</dbReference>
<comment type="caution">
    <text evidence="12">The sequence shown here is derived from an EMBL/GenBank/DDBJ whole genome shotgun (WGS) entry which is preliminary data.</text>
</comment>
<dbReference type="GO" id="GO:0006307">
    <property type="term" value="P:DNA alkylation repair"/>
    <property type="evidence" value="ECO:0007669"/>
    <property type="project" value="UniProtKB-UniRule"/>
</dbReference>
<dbReference type="PANTHER" id="PTHR10815">
    <property type="entry name" value="METHYLATED-DNA--PROTEIN-CYSTEINE METHYLTRANSFERASE"/>
    <property type="match status" value="1"/>
</dbReference>
<organism evidence="12 13">
    <name type="scientific">Nitrospina gracilis (strain 3/211)</name>
    <dbReference type="NCBI Taxonomy" id="1266370"/>
    <lineage>
        <taxon>Bacteria</taxon>
        <taxon>Pseudomonadati</taxon>
        <taxon>Nitrospinota/Tectimicrobiota group</taxon>
        <taxon>Nitrospinota</taxon>
        <taxon>Nitrospinia</taxon>
        <taxon>Nitrospinales</taxon>
        <taxon>Nitrospinaceae</taxon>
        <taxon>Nitrospina</taxon>
    </lineage>
</organism>
<dbReference type="InterPro" id="IPR014048">
    <property type="entry name" value="MethylDNA_cys_MeTrfase_DNA-bd"/>
</dbReference>
<evidence type="ECO:0000256" key="8">
    <source>
        <dbReference type="ARBA" id="ARBA00049348"/>
    </source>
</evidence>
<dbReference type="InterPro" id="IPR008332">
    <property type="entry name" value="MethylG_MeTrfase_N"/>
</dbReference>
<evidence type="ECO:0000256" key="2">
    <source>
        <dbReference type="ARBA" id="ARBA00008711"/>
    </source>
</evidence>
<dbReference type="EC" id="2.1.1.63" evidence="9"/>